<dbReference type="InterPro" id="IPR016152">
    <property type="entry name" value="PTrfase/Anion_transptr"/>
</dbReference>
<evidence type="ECO:0000256" key="8">
    <source>
        <dbReference type="ARBA" id="ARBA00037387"/>
    </source>
</evidence>
<keyword evidence="2" id="KW-0813">Transport</keyword>
<dbReference type="PANTHER" id="PTHR36203:SF1">
    <property type="entry name" value="ASCORBATE-SPECIFIC PTS SYSTEM EIIA COMPONENT"/>
    <property type="match status" value="1"/>
</dbReference>
<evidence type="ECO:0000256" key="1">
    <source>
        <dbReference type="ARBA" id="ARBA00004496"/>
    </source>
</evidence>
<dbReference type="GO" id="GO:0009401">
    <property type="term" value="P:phosphoenolpyruvate-dependent sugar phosphotransferase system"/>
    <property type="evidence" value="ECO:0007669"/>
    <property type="project" value="UniProtKB-KW"/>
</dbReference>
<evidence type="ECO:0000256" key="7">
    <source>
        <dbReference type="ARBA" id="ARBA00022777"/>
    </source>
</evidence>
<dbReference type="EMBL" id="LDRC01000026">
    <property type="protein sequence ID" value="KTR52619.1"/>
    <property type="molecule type" value="Genomic_DNA"/>
</dbReference>
<dbReference type="RefSeq" id="WP_058749345.1">
    <property type="nucleotide sequence ID" value="NZ_LDRC01000026.1"/>
</dbReference>
<keyword evidence="5" id="KW-0808">Transferase</keyword>
<gene>
    <name evidence="12" type="ORF">NS359_05765</name>
</gene>
<proteinExistence type="predicted"/>
<dbReference type="PANTHER" id="PTHR36203">
    <property type="entry name" value="ASCORBATE-SPECIFIC PTS SYSTEM EIIA COMPONENT"/>
    <property type="match status" value="1"/>
</dbReference>
<dbReference type="AlphaFoldDB" id="A0A147DS43"/>
<dbReference type="Proteomes" id="UP000072763">
    <property type="component" value="Unassembled WGS sequence"/>
</dbReference>
<evidence type="ECO:0000256" key="6">
    <source>
        <dbReference type="ARBA" id="ARBA00022683"/>
    </source>
</evidence>
<dbReference type="STRING" id="465820.NS263_08575"/>
<evidence type="ECO:0000256" key="2">
    <source>
        <dbReference type="ARBA" id="ARBA00022448"/>
    </source>
</evidence>
<keyword evidence="3" id="KW-0963">Cytoplasm</keyword>
<dbReference type="PATRIC" id="fig|465820.4.peg.1207"/>
<evidence type="ECO:0000256" key="3">
    <source>
        <dbReference type="ARBA" id="ARBA00022490"/>
    </source>
</evidence>
<dbReference type="InterPro" id="IPR002178">
    <property type="entry name" value="PTS_EIIA_type-2_dom"/>
</dbReference>
<organism evidence="12 13">
    <name type="scientific">Curtobacterium oceanosedimentum</name>
    <dbReference type="NCBI Taxonomy" id="465820"/>
    <lineage>
        <taxon>Bacteria</taxon>
        <taxon>Bacillati</taxon>
        <taxon>Actinomycetota</taxon>
        <taxon>Actinomycetes</taxon>
        <taxon>Micrococcales</taxon>
        <taxon>Microbacteriaceae</taxon>
        <taxon>Curtobacterium</taxon>
    </lineage>
</organism>
<comment type="subcellular location">
    <subcellularLocation>
        <location evidence="1">Cytoplasm</location>
    </subcellularLocation>
</comment>
<evidence type="ECO:0000313" key="13">
    <source>
        <dbReference type="Proteomes" id="UP000072763"/>
    </source>
</evidence>
<evidence type="ECO:0000256" key="10">
    <source>
        <dbReference type="ARBA" id="ARBA00042072"/>
    </source>
</evidence>
<evidence type="ECO:0000256" key="9">
    <source>
        <dbReference type="ARBA" id="ARBA00041175"/>
    </source>
</evidence>
<keyword evidence="6" id="KW-0598">Phosphotransferase system</keyword>
<feature type="domain" description="PTS EIIA type-2" evidence="11">
    <location>
        <begin position="4"/>
        <end position="147"/>
    </location>
</feature>
<protein>
    <recommendedName>
        <fullName evidence="9">Ascorbate-specific PTS system EIIA component</fullName>
    </recommendedName>
    <alternativeName>
        <fullName evidence="10">Ascorbate-specific phosphotransferase enzyme IIA component</fullName>
    </alternativeName>
</protein>
<dbReference type="Gene3D" id="3.40.930.10">
    <property type="entry name" value="Mannitol-specific EII, Chain A"/>
    <property type="match status" value="1"/>
</dbReference>
<dbReference type="CDD" id="cd00211">
    <property type="entry name" value="PTS_IIA_fru"/>
    <property type="match status" value="1"/>
</dbReference>
<comment type="function">
    <text evidence="8">The phosphoenolpyruvate-dependent sugar phosphotransferase system (sugar PTS), a major carbohydrate active transport system, catalyzes the phosphorylation of incoming sugar substrates concomitantly with their translocation across the cell membrane. The enzyme II UlaABC PTS system is involved in ascorbate transport.</text>
</comment>
<comment type="caution">
    <text evidence="12">The sequence shown here is derived from an EMBL/GenBank/DDBJ whole genome shotgun (WGS) entry which is preliminary data.</text>
</comment>
<name>A0A147DS43_9MICO</name>
<evidence type="ECO:0000256" key="4">
    <source>
        <dbReference type="ARBA" id="ARBA00022553"/>
    </source>
</evidence>
<dbReference type="SUPFAM" id="SSF55804">
    <property type="entry name" value="Phoshotransferase/anion transport protein"/>
    <property type="match status" value="1"/>
</dbReference>
<accession>A0A147DS43</accession>
<sequence>MALPTLPDDAVVLGASASSWRDALRLAGGALVTSGAATPPYTDAMIDLVEEHGPYIVISPGLAFAHARPGPSVLRDGLAVVTLREPVSFGHPHNDPVSVVLGLAVAEVGTHLESIGDIANTFNDDTVTARLAAATSADEVRTIMGVSA</sequence>
<evidence type="ECO:0000313" key="12">
    <source>
        <dbReference type="EMBL" id="KTR52619.1"/>
    </source>
</evidence>
<evidence type="ECO:0000259" key="11">
    <source>
        <dbReference type="PROSITE" id="PS51094"/>
    </source>
</evidence>
<dbReference type="GO" id="GO:0005737">
    <property type="term" value="C:cytoplasm"/>
    <property type="evidence" value="ECO:0007669"/>
    <property type="project" value="UniProtKB-SubCell"/>
</dbReference>
<dbReference type="GO" id="GO:0016301">
    <property type="term" value="F:kinase activity"/>
    <property type="evidence" value="ECO:0007669"/>
    <property type="project" value="UniProtKB-KW"/>
</dbReference>
<dbReference type="InterPro" id="IPR051351">
    <property type="entry name" value="Ascorbate-PTS_EIIA_comp"/>
</dbReference>
<keyword evidence="4" id="KW-0597">Phosphoprotein</keyword>
<dbReference type="Pfam" id="PF00359">
    <property type="entry name" value="PTS_EIIA_2"/>
    <property type="match status" value="1"/>
</dbReference>
<dbReference type="OrthoDB" id="1634238at2"/>
<dbReference type="PROSITE" id="PS51094">
    <property type="entry name" value="PTS_EIIA_TYPE_2"/>
    <property type="match status" value="1"/>
</dbReference>
<reference evidence="12 13" key="1">
    <citation type="journal article" date="2016" name="Front. Microbiol.">
        <title>Genomic Resource of Rice Seed Associated Bacteria.</title>
        <authorList>
            <person name="Midha S."/>
            <person name="Bansal K."/>
            <person name="Sharma S."/>
            <person name="Kumar N."/>
            <person name="Patil P.P."/>
            <person name="Chaudhry V."/>
            <person name="Patil P.B."/>
        </authorList>
    </citation>
    <scope>NUCLEOTIDE SEQUENCE [LARGE SCALE GENOMIC DNA]</scope>
    <source>
        <strain evidence="12 13">NS359</strain>
    </source>
</reference>
<evidence type="ECO:0000256" key="5">
    <source>
        <dbReference type="ARBA" id="ARBA00022679"/>
    </source>
</evidence>
<keyword evidence="7" id="KW-0418">Kinase</keyword>